<dbReference type="OrthoDB" id="1939627at2759"/>
<sequence length="271" mass="29778">MAGRYGRSFYRFSSVNRPLAPGGNTSAQDSAQYDGRQYPSATRDSSVEPRARSPPFSPRRESYPASPTYSVKKAASPPSSPPYRAPAARTVSSPPRLVDEYPKYKPTTQPRSPEADQKPVIYKAIEKATTKSDRYPETGKTTSSQKQQQQKPNAINISGENLGAVMEIVQSPKREGGHIIRKKESRGSTLHSNDQNNEHSKDQKGKEATSSSSSSSLPANTFLNSNFQSVNNSLLYNASLAHRDPGLHLAFARNPAGDRFAADDKKHHPKY</sequence>
<keyword evidence="2" id="KW-1185">Reference proteome</keyword>
<feature type="compositionally biased region" description="Low complexity" evidence="1">
    <location>
        <begin position="140"/>
        <end position="151"/>
    </location>
</feature>
<dbReference type="PANTHER" id="PTHR33472:SF1">
    <property type="entry name" value="EXTENSIN-RELATED"/>
    <property type="match status" value="1"/>
</dbReference>
<dbReference type="Proteomes" id="UP000504603">
    <property type="component" value="Unplaced"/>
</dbReference>
<name>A0A6J1D126_MOMCH</name>
<dbReference type="PANTHER" id="PTHR33472">
    <property type="entry name" value="OS01G0106600 PROTEIN"/>
    <property type="match status" value="1"/>
</dbReference>
<dbReference type="AlphaFoldDB" id="A0A6J1D126"/>
<dbReference type="GeneID" id="111016379"/>
<evidence type="ECO:0000313" key="2">
    <source>
        <dbReference type="Proteomes" id="UP000504603"/>
    </source>
</evidence>
<accession>A0A6J1D126</accession>
<feature type="region of interest" description="Disordered" evidence="1">
    <location>
        <begin position="1"/>
        <end position="224"/>
    </location>
</feature>
<proteinExistence type="predicted"/>
<organism evidence="2 3">
    <name type="scientific">Momordica charantia</name>
    <name type="common">Bitter gourd</name>
    <name type="synonym">Balsam pear</name>
    <dbReference type="NCBI Taxonomy" id="3673"/>
    <lineage>
        <taxon>Eukaryota</taxon>
        <taxon>Viridiplantae</taxon>
        <taxon>Streptophyta</taxon>
        <taxon>Embryophyta</taxon>
        <taxon>Tracheophyta</taxon>
        <taxon>Spermatophyta</taxon>
        <taxon>Magnoliopsida</taxon>
        <taxon>eudicotyledons</taxon>
        <taxon>Gunneridae</taxon>
        <taxon>Pentapetalae</taxon>
        <taxon>rosids</taxon>
        <taxon>fabids</taxon>
        <taxon>Cucurbitales</taxon>
        <taxon>Cucurbitaceae</taxon>
        <taxon>Momordiceae</taxon>
        <taxon>Momordica</taxon>
    </lineage>
</organism>
<gene>
    <name evidence="3" type="primary">LOC111016379</name>
</gene>
<feature type="compositionally biased region" description="Basic and acidic residues" evidence="1">
    <location>
        <begin position="124"/>
        <end position="137"/>
    </location>
</feature>
<feature type="compositionally biased region" description="Basic and acidic residues" evidence="1">
    <location>
        <begin position="196"/>
        <end position="207"/>
    </location>
</feature>
<dbReference type="RefSeq" id="XP_022147459.1">
    <property type="nucleotide sequence ID" value="XM_022291767.1"/>
</dbReference>
<evidence type="ECO:0000256" key="1">
    <source>
        <dbReference type="SAM" id="MobiDB-lite"/>
    </source>
</evidence>
<reference evidence="3" key="1">
    <citation type="submission" date="2025-08" db="UniProtKB">
        <authorList>
            <consortium name="RefSeq"/>
        </authorList>
    </citation>
    <scope>IDENTIFICATION</scope>
    <source>
        <strain evidence="3">OHB3-1</strain>
    </source>
</reference>
<evidence type="ECO:0000313" key="3">
    <source>
        <dbReference type="RefSeq" id="XP_022147459.1"/>
    </source>
</evidence>
<dbReference type="KEGG" id="mcha:111016379"/>
<protein>
    <submittedName>
        <fullName evidence="3">Serine/arginine repetitive matrix protein 1-like</fullName>
    </submittedName>
</protein>